<feature type="region of interest" description="Disordered" evidence="1">
    <location>
        <begin position="94"/>
        <end position="118"/>
    </location>
</feature>
<sequence length="118" mass="13217">MRLLILVVLTYLVWYVAVPRVEIDFSKEGTGDLRFVLNTQNEIFHGNLAPGESTGGPGHLFPDDDFFMEFDWRNSGQNHCIRITPKWPTTKIHIGNNGEVDRSAGSGTDVDQLEPCSP</sequence>
<proteinExistence type="predicted"/>
<organism evidence="2 3">
    <name type="scientific">Pseudomonas kribbensis</name>
    <dbReference type="NCBI Taxonomy" id="1628086"/>
    <lineage>
        <taxon>Bacteria</taxon>
        <taxon>Pseudomonadati</taxon>
        <taxon>Pseudomonadota</taxon>
        <taxon>Gammaproteobacteria</taxon>
        <taxon>Pseudomonadales</taxon>
        <taxon>Pseudomonadaceae</taxon>
        <taxon>Pseudomonas</taxon>
    </lineage>
</organism>
<dbReference type="KEGG" id="pke:DLD99_07395"/>
<reference evidence="2 3" key="1">
    <citation type="submission" date="2018-05" db="EMBL/GenBank/DDBJ databases">
        <title>Complete genome sequence of Pseudomonas kribbensis 46-2(T).</title>
        <authorList>
            <person name="Jeong H."/>
            <person name="Lee S.-G."/>
            <person name="Rha E."/>
            <person name="Kim H."/>
        </authorList>
    </citation>
    <scope>NUCLEOTIDE SEQUENCE [LARGE SCALE GENOMIC DNA]</scope>
    <source>
        <strain evidence="2 3">46-2</strain>
    </source>
</reference>
<evidence type="ECO:0000256" key="1">
    <source>
        <dbReference type="SAM" id="MobiDB-lite"/>
    </source>
</evidence>
<dbReference type="Proteomes" id="UP000253720">
    <property type="component" value="Chromosome"/>
</dbReference>
<evidence type="ECO:0000313" key="3">
    <source>
        <dbReference type="Proteomes" id="UP000253720"/>
    </source>
</evidence>
<keyword evidence="3" id="KW-1185">Reference proteome</keyword>
<protein>
    <submittedName>
        <fullName evidence="2">Uncharacterized protein</fullName>
    </submittedName>
</protein>
<gene>
    <name evidence="2" type="ORF">DLD99_07395</name>
</gene>
<accession>A0A345RYP3</accession>
<dbReference type="EMBL" id="CP029608">
    <property type="protein sequence ID" value="AXI64409.1"/>
    <property type="molecule type" value="Genomic_DNA"/>
</dbReference>
<dbReference type="AlphaFoldDB" id="A0A345RYP3"/>
<name>A0A345RYP3_9PSED</name>
<evidence type="ECO:0000313" key="2">
    <source>
        <dbReference type="EMBL" id="AXI64409.1"/>
    </source>
</evidence>